<feature type="compositionally biased region" description="Basic and acidic residues" evidence="1">
    <location>
        <begin position="41"/>
        <end position="96"/>
    </location>
</feature>
<organism evidence="2 3">
    <name type="scientific">Platanthera zijinensis</name>
    <dbReference type="NCBI Taxonomy" id="2320716"/>
    <lineage>
        <taxon>Eukaryota</taxon>
        <taxon>Viridiplantae</taxon>
        <taxon>Streptophyta</taxon>
        <taxon>Embryophyta</taxon>
        <taxon>Tracheophyta</taxon>
        <taxon>Spermatophyta</taxon>
        <taxon>Magnoliopsida</taxon>
        <taxon>Liliopsida</taxon>
        <taxon>Asparagales</taxon>
        <taxon>Orchidaceae</taxon>
        <taxon>Orchidoideae</taxon>
        <taxon>Orchideae</taxon>
        <taxon>Orchidinae</taxon>
        <taxon>Platanthera</taxon>
    </lineage>
</organism>
<evidence type="ECO:0000313" key="2">
    <source>
        <dbReference type="EMBL" id="KAK8942797.1"/>
    </source>
</evidence>
<dbReference type="Proteomes" id="UP001418222">
    <property type="component" value="Unassembled WGS sequence"/>
</dbReference>
<dbReference type="EMBL" id="JBBWWQ010000007">
    <property type="protein sequence ID" value="KAK8942797.1"/>
    <property type="molecule type" value="Genomic_DNA"/>
</dbReference>
<gene>
    <name evidence="2" type="ORF">KSP39_PZI009041</name>
</gene>
<reference evidence="2 3" key="1">
    <citation type="journal article" date="2022" name="Nat. Plants">
        <title>Genomes of leafy and leafless Platanthera orchids illuminate the evolution of mycoheterotrophy.</title>
        <authorList>
            <person name="Li M.H."/>
            <person name="Liu K.W."/>
            <person name="Li Z."/>
            <person name="Lu H.C."/>
            <person name="Ye Q.L."/>
            <person name="Zhang D."/>
            <person name="Wang J.Y."/>
            <person name="Li Y.F."/>
            <person name="Zhong Z.M."/>
            <person name="Liu X."/>
            <person name="Yu X."/>
            <person name="Liu D.K."/>
            <person name="Tu X.D."/>
            <person name="Liu B."/>
            <person name="Hao Y."/>
            <person name="Liao X.Y."/>
            <person name="Jiang Y.T."/>
            <person name="Sun W.H."/>
            <person name="Chen J."/>
            <person name="Chen Y.Q."/>
            <person name="Ai Y."/>
            <person name="Zhai J.W."/>
            <person name="Wu S.S."/>
            <person name="Zhou Z."/>
            <person name="Hsiao Y.Y."/>
            <person name="Wu W.L."/>
            <person name="Chen Y.Y."/>
            <person name="Lin Y.F."/>
            <person name="Hsu J.L."/>
            <person name="Li C.Y."/>
            <person name="Wang Z.W."/>
            <person name="Zhao X."/>
            <person name="Zhong W.Y."/>
            <person name="Ma X.K."/>
            <person name="Ma L."/>
            <person name="Huang J."/>
            <person name="Chen G.Z."/>
            <person name="Huang M.Z."/>
            <person name="Huang L."/>
            <person name="Peng D.H."/>
            <person name="Luo Y.B."/>
            <person name="Zou S.Q."/>
            <person name="Chen S.P."/>
            <person name="Lan S."/>
            <person name="Tsai W.C."/>
            <person name="Van de Peer Y."/>
            <person name="Liu Z.J."/>
        </authorList>
    </citation>
    <scope>NUCLEOTIDE SEQUENCE [LARGE SCALE GENOMIC DNA]</scope>
    <source>
        <strain evidence="2">Lor287</strain>
    </source>
</reference>
<feature type="compositionally biased region" description="Basic and acidic residues" evidence="1">
    <location>
        <begin position="17"/>
        <end position="29"/>
    </location>
</feature>
<evidence type="ECO:0000256" key="1">
    <source>
        <dbReference type="SAM" id="MobiDB-lite"/>
    </source>
</evidence>
<feature type="region of interest" description="Disordered" evidence="1">
    <location>
        <begin position="1"/>
        <end position="126"/>
    </location>
</feature>
<keyword evidence="3" id="KW-1185">Reference proteome</keyword>
<protein>
    <submittedName>
        <fullName evidence="2">Uncharacterized protein</fullName>
    </submittedName>
</protein>
<accession>A0AAP0G7L5</accession>
<feature type="compositionally biased region" description="Basic and acidic residues" evidence="1">
    <location>
        <begin position="103"/>
        <end position="118"/>
    </location>
</feature>
<sequence>MAGIVQKIQETFQGGDKNVDPQHRKDDAKLNPAAQHYSGDGQHKEGGVDNESVVDKIKDKISSGEKEKNEKNHKEGVKHNKAEAQRHAADLQHKEGGAQNDTIVDKIKDKFSGSEKEIKHKNHGGA</sequence>
<comment type="caution">
    <text evidence="2">The sequence shown here is derived from an EMBL/GenBank/DDBJ whole genome shotgun (WGS) entry which is preliminary data.</text>
</comment>
<proteinExistence type="predicted"/>
<name>A0AAP0G7L5_9ASPA</name>
<evidence type="ECO:0000313" key="3">
    <source>
        <dbReference type="Proteomes" id="UP001418222"/>
    </source>
</evidence>
<dbReference type="AlphaFoldDB" id="A0AAP0G7L5"/>